<evidence type="ECO:0000259" key="1">
    <source>
        <dbReference type="Pfam" id="PF00208"/>
    </source>
</evidence>
<comment type="caution">
    <text evidence="2">The sequence shown here is derived from an EMBL/GenBank/DDBJ whole genome shotgun (WGS) entry which is preliminary data.</text>
</comment>
<organism evidence="2">
    <name type="scientific">human gut metagenome</name>
    <dbReference type="NCBI Taxonomy" id="408170"/>
    <lineage>
        <taxon>unclassified sequences</taxon>
        <taxon>metagenomes</taxon>
        <taxon>organismal metagenomes</taxon>
    </lineage>
</organism>
<dbReference type="PANTHER" id="PTHR43571:SF1">
    <property type="entry name" value="NADP-SPECIFIC GLUTAMATE DEHYDROGENASE 1-RELATED"/>
    <property type="match status" value="1"/>
</dbReference>
<dbReference type="EMBL" id="AZMM01014858">
    <property type="protein sequence ID" value="ETJ30626.1"/>
    <property type="molecule type" value="Genomic_DNA"/>
</dbReference>
<feature type="non-terminal residue" evidence="2">
    <location>
        <position position="1"/>
    </location>
</feature>
<dbReference type="AlphaFoldDB" id="W1XKE6"/>
<dbReference type="InterPro" id="IPR050724">
    <property type="entry name" value="Glu_Leu_Phe_Val_DH"/>
</dbReference>
<dbReference type="SUPFAM" id="SSF51735">
    <property type="entry name" value="NAD(P)-binding Rossmann-fold domains"/>
    <property type="match status" value="1"/>
</dbReference>
<accession>W1XKE6</accession>
<name>W1XKE6_9ZZZZ</name>
<dbReference type="PANTHER" id="PTHR43571">
    <property type="entry name" value="NADP-SPECIFIC GLUTAMATE DEHYDROGENASE 1-RELATED"/>
    <property type="match status" value="1"/>
</dbReference>
<evidence type="ECO:0000313" key="2">
    <source>
        <dbReference type="EMBL" id="ETJ30626.1"/>
    </source>
</evidence>
<dbReference type="GO" id="GO:0006537">
    <property type="term" value="P:glutamate biosynthetic process"/>
    <property type="evidence" value="ECO:0007669"/>
    <property type="project" value="TreeGrafter"/>
</dbReference>
<dbReference type="InterPro" id="IPR006096">
    <property type="entry name" value="Glu/Leu/Phe/Val/Trp_DH_C"/>
</dbReference>
<dbReference type="InterPro" id="IPR036291">
    <property type="entry name" value="NAD(P)-bd_dom_sf"/>
</dbReference>
<dbReference type="Gene3D" id="1.10.285.10">
    <property type="entry name" value="Glutamate Dehydrogenase, chain A, domain 3"/>
    <property type="match status" value="1"/>
</dbReference>
<reference evidence="2" key="1">
    <citation type="submission" date="2013-12" db="EMBL/GenBank/DDBJ databases">
        <title>A Varibaculum cambriense genome reconstructed from a premature infant gut community with otherwise low bacterial novelty that shifts toward anaerobic metabolism during the third week of life.</title>
        <authorList>
            <person name="Brown C.T."/>
            <person name="Sharon I."/>
            <person name="Thomas B.C."/>
            <person name="Castelle C.J."/>
            <person name="Morowitz M.J."/>
            <person name="Banfield J.F."/>
        </authorList>
    </citation>
    <scope>NUCLEOTIDE SEQUENCE</scope>
</reference>
<sequence>VDEKLHGIMRNIYHNSKNAAKEYGVEGNILAGANIAGFMKVAEAMMAQGIV</sequence>
<gene>
    <name evidence="2" type="ORF">Q604_UNBC14858G0001</name>
</gene>
<feature type="domain" description="Glutamate/phenylalanine/leucine/valine/L-tryptophan dehydrogenase C-terminal" evidence="1">
    <location>
        <begin position="1"/>
        <end position="49"/>
    </location>
</feature>
<protein>
    <submittedName>
        <fullName evidence="2">Glutamate dehydrogenase</fullName>
    </submittedName>
</protein>
<dbReference type="GO" id="GO:0005829">
    <property type="term" value="C:cytosol"/>
    <property type="evidence" value="ECO:0007669"/>
    <property type="project" value="TreeGrafter"/>
</dbReference>
<dbReference type="Pfam" id="PF00208">
    <property type="entry name" value="ELFV_dehydrog"/>
    <property type="match status" value="1"/>
</dbReference>
<dbReference type="GO" id="GO:0004354">
    <property type="term" value="F:glutamate dehydrogenase (NADP+) activity"/>
    <property type="evidence" value="ECO:0007669"/>
    <property type="project" value="TreeGrafter"/>
</dbReference>
<proteinExistence type="predicted"/>